<protein>
    <recommendedName>
        <fullName evidence="3">DHHW protein</fullName>
    </recommendedName>
</protein>
<dbReference type="InterPro" id="IPR025945">
    <property type="entry name" value="DHHW"/>
</dbReference>
<comment type="caution">
    <text evidence="1">The sequence shown here is derived from an EMBL/GenBank/DDBJ whole genome shotgun (WGS) entry which is preliminary data.</text>
</comment>
<name>A0A2A7ALT1_9FIRM</name>
<sequence>MMEKKKRLSSLKQYPVLMAFSLFFIALFVLDMAVPDRAYSEMENTTLTQRPKLTAVSVDGLNSYFTNYTKYVKDQVFGRDQWIDLQSLAETTLFQKTQSGGILLGKEHRMFARRYRVLPSEEKTWNKNLAAVSSLSERCPGKVSFMLVPSASTVYPEKLPLAAPQMDEEARINEAANVVQGGHFINVLPTLYDHKDEYLYYRTDHHWTTLGAYYAYEAFCKELGLTPFDRSTHTVETAEDFYGTHYSKARTWNAEPDTITWYDLQNKLTIWNVTGPGQPTDGTETGLYDTAKLDVYDKYAMFLHGNNGLSRVEGDGTGKILVIKDSYANSFVPYLTANYGAIDVVDFRNYNYGLDQLIADNDYDAILVLYSYSSFTSDPYLYRAGVAG</sequence>
<accession>A0A2A7ALT1</accession>
<dbReference type="Pfam" id="PF14286">
    <property type="entry name" value="DHHW"/>
    <property type="match status" value="1"/>
</dbReference>
<proteinExistence type="predicted"/>
<gene>
    <name evidence="1" type="ORF">CGS58_14035</name>
</gene>
<reference evidence="1 2" key="1">
    <citation type="journal article" date="2017" name="Front. Microbiol.">
        <title>New Insights into the Diversity of the Genus Faecalibacterium.</title>
        <authorList>
            <person name="Benevides L."/>
            <person name="Burman S."/>
            <person name="Martin R."/>
            <person name="Robert V."/>
            <person name="Thomas M."/>
            <person name="Miquel S."/>
            <person name="Chain F."/>
            <person name="Sokol H."/>
            <person name="Bermudez-Humaran L.G."/>
            <person name="Morrison M."/>
            <person name="Langella P."/>
            <person name="Azevedo V.A."/>
            <person name="Chatel J.M."/>
            <person name="Soares S."/>
        </authorList>
    </citation>
    <scope>NUCLEOTIDE SEQUENCE [LARGE SCALE GENOMIC DNA]</scope>
    <source>
        <strain evidence="1 2">CNCM I 4575</strain>
    </source>
</reference>
<evidence type="ECO:0000313" key="2">
    <source>
        <dbReference type="Proteomes" id="UP000220005"/>
    </source>
</evidence>
<evidence type="ECO:0000313" key="1">
    <source>
        <dbReference type="EMBL" id="PDX80033.1"/>
    </source>
</evidence>
<dbReference type="Proteomes" id="UP000220005">
    <property type="component" value="Unassembled WGS sequence"/>
</dbReference>
<evidence type="ECO:0008006" key="3">
    <source>
        <dbReference type="Google" id="ProtNLM"/>
    </source>
</evidence>
<dbReference type="AlphaFoldDB" id="A0A2A7ALT1"/>
<organism evidence="1 2">
    <name type="scientific">Faecalibacterium prausnitzii</name>
    <dbReference type="NCBI Taxonomy" id="853"/>
    <lineage>
        <taxon>Bacteria</taxon>
        <taxon>Bacillati</taxon>
        <taxon>Bacillota</taxon>
        <taxon>Clostridia</taxon>
        <taxon>Eubacteriales</taxon>
        <taxon>Oscillospiraceae</taxon>
        <taxon>Faecalibacterium</taxon>
    </lineage>
</organism>
<dbReference type="EMBL" id="NMTY01000033">
    <property type="protein sequence ID" value="PDX80033.1"/>
    <property type="molecule type" value="Genomic_DNA"/>
</dbReference>